<protein>
    <submittedName>
        <fullName evidence="2">Uncharacterized protein</fullName>
    </submittedName>
</protein>
<dbReference type="Proteomes" id="UP000198217">
    <property type="component" value="Chromosome I"/>
</dbReference>
<sequence length="112" mass="11428">MASVRAALVLVRCATALLPHASRARHLEQWQADVHGAAELGMSPLRLAAGTLGAAVRIAATNRKGPRTMQPIGPLALALKLVGGTHARRRAATLAAVLTATLLAGVGMLIAG</sequence>
<dbReference type="EMBL" id="LT607750">
    <property type="protein sequence ID" value="SCG39415.1"/>
    <property type="molecule type" value="Genomic_DNA"/>
</dbReference>
<feature type="transmembrane region" description="Helical" evidence="1">
    <location>
        <begin position="91"/>
        <end position="111"/>
    </location>
</feature>
<evidence type="ECO:0000313" key="2">
    <source>
        <dbReference type="EMBL" id="SCG39415.1"/>
    </source>
</evidence>
<keyword evidence="1" id="KW-0812">Transmembrane</keyword>
<keyword evidence="1" id="KW-0472">Membrane</keyword>
<name>A0A1C5H053_9ACTN</name>
<gene>
    <name evidence="2" type="ORF">GA0070609_0717</name>
</gene>
<evidence type="ECO:0000256" key="1">
    <source>
        <dbReference type="SAM" id="Phobius"/>
    </source>
</evidence>
<organism evidence="2 3">
    <name type="scientific">Micromonospora echinaurantiaca</name>
    <dbReference type="NCBI Taxonomy" id="47857"/>
    <lineage>
        <taxon>Bacteria</taxon>
        <taxon>Bacillati</taxon>
        <taxon>Actinomycetota</taxon>
        <taxon>Actinomycetes</taxon>
        <taxon>Micromonosporales</taxon>
        <taxon>Micromonosporaceae</taxon>
        <taxon>Micromonospora</taxon>
    </lineage>
</organism>
<dbReference type="AlphaFoldDB" id="A0A1C5H053"/>
<accession>A0A1C5H053</accession>
<dbReference type="RefSeq" id="WP_088992471.1">
    <property type="nucleotide sequence ID" value="NZ_LT607750.1"/>
</dbReference>
<evidence type="ECO:0000313" key="3">
    <source>
        <dbReference type="Proteomes" id="UP000198217"/>
    </source>
</evidence>
<proteinExistence type="predicted"/>
<keyword evidence="3" id="KW-1185">Reference proteome</keyword>
<reference evidence="2 3" key="1">
    <citation type="submission" date="2016-06" db="EMBL/GenBank/DDBJ databases">
        <authorList>
            <person name="Kjaerup R.B."/>
            <person name="Dalgaard T.S."/>
            <person name="Juul-Madsen H.R."/>
        </authorList>
    </citation>
    <scope>NUCLEOTIDE SEQUENCE [LARGE SCALE GENOMIC DNA]</scope>
    <source>
        <strain evidence="2 3">DSM 43904</strain>
    </source>
</reference>
<keyword evidence="1" id="KW-1133">Transmembrane helix</keyword>